<gene>
    <name evidence="2" type="ORF">bhn_I1941</name>
</gene>
<sequence length="381" mass="42425">MIAFDKTKAIANHGDMTRFSKLFRKLEEGKKATICFLGGSITQGSLSSLPTTCYAYKTYEWFKETFKEADITYVNAGVGGTTSAFGAARCDRDVLAHDPDLVLVEFSVNDECNEYFYESYEGLIRKLLYSDARPAVASLFNFFYQDGKTAERIHSKVARYYGIPAASMHGAIYEDILSGKIEDVQTLSPDGLHPNDTGHDLLSRVLANLFGSLYEEYKGKRDEILAGGDDEKELAPLTVNSFESAKRIDNRVFEPELKGFVTDTSVQKDVTDCFKNGWLGSKQNDKIVFEFDGENECSGIAVQYDKTMKRPAPVVSAIVDGNEAKRTIIDAAFDETWGDLLDIKQLFLHGEKGPHKLEIEVIDDKNGKAVPFNLVSVIITK</sequence>
<dbReference type="PANTHER" id="PTHR34407:SF1">
    <property type="entry name" value="SGNH HYDROLASE-TYPE ESTERASE DOMAIN-CONTAINING PROTEIN"/>
    <property type="match status" value="1"/>
</dbReference>
<dbReference type="AlphaFoldDB" id="A0A1D9P3Q4"/>
<dbReference type="Pfam" id="PF13472">
    <property type="entry name" value="Lipase_GDSL_2"/>
    <property type="match status" value="1"/>
</dbReference>
<dbReference type="SUPFAM" id="SSF52266">
    <property type="entry name" value="SGNH hydrolase"/>
    <property type="match status" value="1"/>
</dbReference>
<evidence type="ECO:0000259" key="1">
    <source>
        <dbReference type="Pfam" id="PF13472"/>
    </source>
</evidence>
<proteinExistence type="predicted"/>
<keyword evidence="3" id="KW-1185">Reference proteome</keyword>
<protein>
    <submittedName>
        <fullName evidence="2">GDSL-like lipase/acylhydrolase</fullName>
    </submittedName>
</protein>
<dbReference type="PANTHER" id="PTHR34407">
    <property type="entry name" value="EXPRESSED PROTEIN"/>
    <property type="match status" value="1"/>
</dbReference>
<dbReference type="OrthoDB" id="8233337at2"/>
<name>A0A1D9P3Q4_9FIRM</name>
<feature type="domain" description="SGNH hydrolase-type esterase" evidence="1">
    <location>
        <begin position="36"/>
        <end position="201"/>
    </location>
</feature>
<reference evidence="3" key="1">
    <citation type="submission" date="2016-10" db="EMBL/GenBank/DDBJ databases">
        <title>The complete genome sequence of the rumen bacterium Butyrivibrio hungatei MB2003.</title>
        <authorList>
            <person name="Palevich N."/>
            <person name="Kelly W.J."/>
            <person name="Leahy S.C."/>
            <person name="Altermann E."/>
            <person name="Rakonjac J."/>
            <person name="Attwood G.T."/>
        </authorList>
    </citation>
    <scope>NUCLEOTIDE SEQUENCE [LARGE SCALE GENOMIC DNA]</scope>
    <source>
        <strain evidence="3">MB2003</strain>
    </source>
</reference>
<dbReference type="Gene3D" id="3.40.50.1110">
    <property type="entry name" value="SGNH hydrolase"/>
    <property type="match status" value="1"/>
</dbReference>
<dbReference type="InterPro" id="IPR013830">
    <property type="entry name" value="SGNH_hydro"/>
</dbReference>
<accession>A0A1D9P3Q4</accession>
<dbReference type="KEGG" id="bhu:bhn_I1941"/>
<evidence type="ECO:0000313" key="3">
    <source>
        <dbReference type="Proteomes" id="UP000179284"/>
    </source>
</evidence>
<dbReference type="RefSeq" id="WP_071176622.1">
    <property type="nucleotide sequence ID" value="NZ_CP017831.1"/>
</dbReference>
<dbReference type="Proteomes" id="UP000179284">
    <property type="component" value="Chromosome I"/>
</dbReference>
<organism evidence="2 3">
    <name type="scientific">Butyrivibrio hungatei</name>
    <dbReference type="NCBI Taxonomy" id="185008"/>
    <lineage>
        <taxon>Bacteria</taxon>
        <taxon>Bacillati</taxon>
        <taxon>Bacillota</taxon>
        <taxon>Clostridia</taxon>
        <taxon>Lachnospirales</taxon>
        <taxon>Lachnospiraceae</taxon>
        <taxon>Butyrivibrio</taxon>
    </lineage>
</organism>
<dbReference type="CDD" id="cd00229">
    <property type="entry name" value="SGNH_hydrolase"/>
    <property type="match status" value="1"/>
</dbReference>
<dbReference type="EMBL" id="CP017831">
    <property type="protein sequence ID" value="AOZ96974.1"/>
    <property type="molecule type" value="Genomic_DNA"/>
</dbReference>
<evidence type="ECO:0000313" key="2">
    <source>
        <dbReference type="EMBL" id="AOZ96974.1"/>
    </source>
</evidence>
<dbReference type="InterPro" id="IPR036514">
    <property type="entry name" value="SGNH_hydro_sf"/>
</dbReference>